<evidence type="ECO:0000313" key="2">
    <source>
        <dbReference type="EMBL" id="MBV4360027.1"/>
    </source>
</evidence>
<evidence type="ECO:0000313" key="3">
    <source>
        <dbReference type="Proteomes" id="UP000812270"/>
    </source>
</evidence>
<dbReference type="Proteomes" id="UP000812270">
    <property type="component" value="Unassembled WGS sequence"/>
</dbReference>
<protein>
    <submittedName>
        <fullName evidence="2">Uncharacterized protein</fullName>
    </submittedName>
</protein>
<accession>A0A9E2SDC1</accession>
<evidence type="ECO:0000256" key="1">
    <source>
        <dbReference type="SAM" id="Phobius"/>
    </source>
</evidence>
<dbReference type="RefSeq" id="WP_217794279.1">
    <property type="nucleotide sequence ID" value="NZ_JAHSPG010000016.1"/>
</dbReference>
<keyword evidence="1" id="KW-1133">Transmembrane helix</keyword>
<dbReference type="AlphaFoldDB" id="A0A9E2SDC1"/>
<dbReference type="EMBL" id="JAHSPG010000016">
    <property type="protein sequence ID" value="MBV4360027.1"/>
    <property type="molecule type" value="Genomic_DNA"/>
</dbReference>
<sequence length="56" mass="6771">MYFFFRYGFAILALPFFLVYQMLIKKKSWSDVKGDLGIIIFFLLVWGALYYFWVIA</sequence>
<proteinExistence type="predicted"/>
<keyword evidence="3" id="KW-1185">Reference proteome</keyword>
<reference evidence="2" key="1">
    <citation type="submission" date="2021-06" db="EMBL/GenBank/DDBJ databases">
        <authorList>
            <person name="Huq M.A."/>
        </authorList>
    </citation>
    <scope>NUCLEOTIDE SEQUENCE</scope>
    <source>
        <strain evidence="2">MAH-26</strain>
    </source>
</reference>
<name>A0A9E2SDC1_9BACT</name>
<feature type="transmembrane region" description="Helical" evidence="1">
    <location>
        <begin position="36"/>
        <end position="55"/>
    </location>
</feature>
<keyword evidence="1" id="KW-0812">Transmembrane</keyword>
<gene>
    <name evidence="2" type="ORF">KTO63_22870</name>
</gene>
<feature type="transmembrane region" description="Helical" evidence="1">
    <location>
        <begin position="6"/>
        <end position="24"/>
    </location>
</feature>
<organism evidence="2 3">
    <name type="scientific">Pinibacter aurantiacus</name>
    <dbReference type="NCBI Taxonomy" id="2851599"/>
    <lineage>
        <taxon>Bacteria</taxon>
        <taxon>Pseudomonadati</taxon>
        <taxon>Bacteroidota</taxon>
        <taxon>Chitinophagia</taxon>
        <taxon>Chitinophagales</taxon>
        <taxon>Chitinophagaceae</taxon>
        <taxon>Pinibacter</taxon>
    </lineage>
</organism>
<comment type="caution">
    <text evidence="2">The sequence shown here is derived from an EMBL/GenBank/DDBJ whole genome shotgun (WGS) entry which is preliminary data.</text>
</comment>
<keyword evidence="1" id="KW-0472">Membrane</keyword>